<keyword evidence="3" id="KW-0812">Transmembrane</keyword>
<keyword evidence="3" id="KW-1133">Transmembrane helix</keyword>
<keyword evidence="2" id="KW-0378">Hydrolase</keyword>
<keyword evidence="3" id="KW-0472">Membrane</keyword>
<dbReference type="PANTHER" id="PTHR10587">
    <property type="entry name" value="GLYCOSYL TRANSFERASE-RELATED"/>
    <property type="match status" value="1"/>
</dbReference>
<feature type="transmembrane region" description="Helical" evidence="3">
    <location>
        <begin position="86"/>
        <end position="105"/>
    </location>
</feature>
<dbReference type="CDD" id="cd10917">
    <property type="entry name" value="CE4_NodB_like_6s_7s"/>
    <property type="match status" value="1"/>
</dbReference>
<dbReference type="EMBL" id="WMLF01000013">
    <property type="protein sequence ID" value="MBB1242312.1"/>
    <property type="molecule type" value="Genomic_DNA"/>
</dbReference>
<comment type="caution">
    <text evidence="5">The sequence shown here is derived from an EMBL/GenBank/DDBJ whole genome shotgun (WGS) entry which is preliminary data.</text>
</comment>
<gene>
    <name evidence="5" type="ORF">GL263_01790</name>
</gene>
<organism evidence="5 6">
    <name type="scientific">Streptomyces durbertensis</name>
    <dbReference type="NCBI Taxonomy" id="2448886"/>
    <lineage>
        <taxon>Bacteria</taxon>
        <taxon>Bacillati</taxon>
        <taxon>Actinomycetota</taxon>
        <taxon>Actinomycetes</taxon>
        <taxon>Kitasatosporales</taxon>
        <taxon>Streptomycetaceae</taxon>
        <taxon>Streptomyces</taxon>
    </lineage>
</organism>
<accession>A0ABR6EB57</accession>
<proteinExistence type="predicted"/>
<evidence type="ECO:0000259" key="4">
    <source>
        <dbReference type="PROSITE" id="PS51677"/>
    </source>
</evidence>
<evidence type="ECO:0000256" key="3">
    <source>
        <dbReference type="SAM" id="Phobius"/>
    </source>
</evidence>
<dbReference type="PROSITE" id="PS51677">
    <property type="entry name" value="NODB"/>
    <property type="match status" value="1"/>
</dbReference>
<dbReference type="InterPro" id="IPR002509">
    <property type="entry name" value="NODB_dom"/>
</dbReference>
<dbReference type="SUPFAM" id="SSF88713">
    <property type="entry name" value="Glycoside hydrolase/deacetylase"/>
    <property type="match status" value="1"/>
</dbReference>
<dbReference type="PANTHER" id="PTHR10587:SF133">
    <property type="entry name" value="CHITIN DEACETYLASE 1-RELATED"/>
    <property type="match status" value="1"/>
</dbReference>
<keyword evidence="6" id="KW-1185">Reference proteome</keyword>
<evidence type="ECO:0000256" key="1">
    <source>
        <dbReference type="ARBA" id="ARBA00022723"/>
    </source>
</evidence>
<protein>
    <submittedName>
        <fullName evidence="5">Polysaccharide deacetylase family protein</fullName>
    </submittedName>
</protein>
<dbReference type="Proteomes" id="UP000766698">
    <property type="component" value="Unassembled WGS sequence"/>
</dbReference>
<evidence type="ECO:0000313" key="5">
    <source>
        <dbReference type="EMBL" id="MBB1242312.1"/>
    </source>
</evidence>
<dbReference type="InterPro" id="IPR050248">
    <property type="entry name" value="Polysacc_deacetylase_ArnD"/>
</dbReference>
<keyword evidence="1" id="KW-0479">Metal-binding</keyword>
<name>A0ABR6EB57_9ACTN</name>
<dbReference type="Gene3D" id="3.20.20.370">
    <property type="entry name" value="Glycoside hydrolase/deacetylase"/>
    <property type="match status" value="1"/>
</dbReference>
<evidence type="ECO:0000313" key="6">
    <source>
        <dbReference type="Proteomes" id="UP000766698"/>
    </source>
</evidence>
<evidence type="ECO:0000256" key="2">
    <source>
        <dbReference type="ARBA" id="ARBA00022801"/>
    </source>
</evidence>
<dbReference type="InterPro" id="IPR011330">
    <property type="entry name" value="Glyco_hydro/deAcase_b/a-brl"/>
</dbReference>
<sequence length="335" mass="36802">MTCGRVGASIVVPPAGVASVVTPNGDPRRYRLRRRCLRAPTTRASELRLPGRLSGPRPGPVPCDPWTAGRERAVDVFWWKNKRVRIAAIVLAVLGIGSLVAYQVISARWVDRISPAEARAAGGDDGKRGATGGVDCEKARCVALTFDGGPGRDTPELLDLLKREEVPATFFLLGRKHIERYPDTVRRIAEEGHEVANHTWNHPRLTEVSADEVRTELTRTQKAIEDLTGVTPTLMRPPQGRTNKDVSEICRELGLAQILWSVTAKDYSTTDSALIRKRVLDQVERDGIILLHDIYDGTVPAVPGIISELKERGYTFVTVPQLLAPGSAEPGKVYR</sequence>
<dbReference type="Pfam" id="PF01522">
    <property type="entry name" value="Polysacc_deac_1"/>
    <property type="match status" value="1"/>
</dbReference>
<feature type="domain" description="NodB homology" evidence="4">
    <location>
        <begin position="140"/>
        <end position="317"/>
    </location>
</feature>
<reference evidence="6" key="1">
    <citation type="journal article" date="2020" name="Syst. Appl. Microbiol.">
        <title>Streptomyces alkaliterrae sp. nov., isolated from an alkaline soil, and emended descriptions of Streptomyces alkaliphilus, Streptomyces calidiresistens and Streptomyces durbertensis.</title>
        <authorList>
            <person name="Swiecimska M."/>
            <person name="Golinska P."/>
            <person name="Nouioui I."/>
            <person name="Wypij M."/>
            <person name="Rai M."/>
            <person name="Sangal V."/>
            <person name="Goodfellow M."/>
        </authorList>
    </citation>
    <scope>NUCLEOTIDE SEQUENCE [LARGE SCALE GENOMIC DNA]</scope>
    <source>
        <strain evidence="6">DSM 104538</strain>
    </source>
</reference>